<feature type="transmembrane region" description="Helical" evidence="1">
    <location>
        <begin position="38"/>
        <end position="54"/>
    </location>
</feature>
<dbReference type="InterPro" id="IPR006976">
    <property type="entry name" value="VanZ-like"/>
</dbReference>
<dbReference type="Pfam" id="PF04892">
    <property type="entry name" value="VanZ"/>
    <property type="match status" value="1"/>
</dbReference>
<accession>A0A1M7HMZ0</accession>
<proteinExistence type="predicted"/>
<evidence type="ECO:0000259" key="2">
    <source>
        <dbReference type="Pfam" id="PF04892"/>
    </source>
</evidence>
<sequence length="113" mass="11824">MTQRITTVLTLALALTIAWGTLSPPGGAGIPWPLSDKQIHALAFCLLVLPLSLTRPASIRWLAPCAFAYGAAIELIQPFVGRSAEWGDLLADGIGIAIGIVPGLIRARLGRAA</sequence>
<keyword evidence="1" id="KW-0472">Membrane</keyword>
<keyword evidence="1" id="KW-1133">Transmembrane helix</keyword>
<protein>
    <submittedName>
        <fullName evidence="3">VanZ like family protein</fullName>
    </submittedName>
</protein>
<name>A0A1M7HMZ0_9RHOB</name>
<dbReference type="Proteomes" id="UP000322545">
    <property type="component" value="Unassembled WGS sequence"/>
</dbReference>
<keyword evidence="4" id="KW-1185">Reference proteome</keyword>
<keyword evidence="1" id="KW-0812">Transmembrane</keyword>
<feature type="domain" description="VanZ-like" evidence="2">
    <location>
        <begin position="39"/>
        <end position="101"/>
    </location>
</feature>
<organism evidence="3 4">
    <name type="scientific">Roseovarius litoreus</name>
    <dbReference type="NCBI Taxonomy" id="1155722"/>
    <lineage>
        <taxon>Bacteria</taxon>
        <taxon>Pseudomonadati</taxon>
        <taxon>Pseudomonadota</taxon>
        <taxon>Alphaproteobacteria</taxon>
        <taxon>Rhodobacterales</taxon>
        <taxon>Roseobacteraceae</taxon>
        <taxon>Roseovarius</taxon>
    </lineage>
</organism>
<dbReference type="RefSeq" id="WP_149779906.1">
    <property type="nucleotide sequence ID" value="NZ_FRCB01000006.1"/>
</dbReference>
<gene>
    <name evidence="3" type="ORF">SAMN05443432_10670</name>
</gene>
<evidence type="ECO:0000313" key="4">
    <source>
        <dbReference type="Proteomes" id="UP000322545"/>
    </source>
</evidence>
<evidence type="ECO:0000313" key="3">
    <source>
        <dbReference type="EMBL" id="SHM29921.1"/>
    </source>
</evidence>
<evidence type="ECO:0000256" key="1">
    <source>
        <dbReference type="SAM" id="Phobius"/>
    </source>
</evidence>
<dbReference type="NCBIfam" id="NF037970">
    <property type="entry name" value="vanZ_1"/>
    <property type="match status" value="1"/>
</dbReference>
<dbReference type="AlphaFoldDB" id="A0A1M7HMZ0"/>
<reference evidence="3 4" key="1">
    <citation type="submission" date="2016-11" db="EMBL/GenBank/DDBJ databases">
        <authorList>
            <person name="Varghese N."/>
            <person name="Submissions S."/>
        </authorList>
    </citation>
    <scope>NUCLEOTIDE SEQUENCE [LARGE SCALE GENOMIC DNA]</scope>
    <source>
        <strain evidence="3 4">DSM 28249</strain>
    </source>
</reference>
<dbReference type="EMBL" id="FRCB01000006">
    <property type="protein sequence ID" value="SHM29921.1"/>
    <property type="molecule type" value="Genomic_DNA"/>
</dbReference>